<accession>A0A9D1G1J2</accession>
<dbReference type="Proteomes" id="UP000824140">
    <property type="component" value="Unassembled WGS sequence"/>
</dbReference>
<gene>
    <name evidence="1" type="ORF">IAA84_06990</name>
</gene>
<dbReference type="AlphaFoldDB" id="A0A9D1G1J2"/>
<reference evidence="1" key="2">
    <citation type="journal article" date="2021" name="PeerJ">
        <title>Extensive microbial diversity within the chicken gut microbiome revealed by metagenomics and culture.</title>
        <authorList>
            <person name="Gilroy R."/>
            <person name="Ravi A."/>
            <person name="Getino M."/>
            <person name="Pursley I."/>
            <person name="Horton D.L."/>
            <person name="Alikhan N.F."/>
            <person name="Baker D."/>
            <person name="Gharbi K."/>
            <person name="Hall N."/>
            <person name="Watson M."/>
            <person name="Adriaenssens E.M."/>
            <person name="Foster-Nyarko E."/>
            <person name="Jarju S."/>
            <person name="Secka A."/>
            <person name="Antonio M."/>
            <person name="Oren A."/>
            <person name="Chaudhuri R.R."/>
            <person name="La Ragione R."/>
            <person name="Hildebrand F."/>
            <person name="Pallen M.J."/>
        </authorList>
    </citation>
    <scope>NUCLEOTIDE SEQUENCE</scope>
    <source>
        <strain evidence="1">13766</strain>
    </source>
</reference>
<sequence>ERWFYRAVGEAPYLREPWVNLARFLYQRQDWPGVAYMTHRALQIQTRPGSYINAAEAWGPLPWDLASIALYHLGQYKESARMAQEALRLAPGDERIRENLRLIRAQMEEGAS</sequence>
<comment type="caution">
    <text evidence="1">The sequence shown here is derived from an EMBL/GenBank/DDBJ whole genome shotgun (WGS) entry which is preliminary data.</text>
</comment>
<organism evidence="1 2">
    <name type="scientific">Candidatus Alectryocaccomicrobium excrementavium</name>
    <dbReference type="NCBI Taxonomy" id="2840668"/>
    <lineage>
        <taxon>Bacteria</taxon>
        <taxon>Bacillati</taxon>
        <taxon>Bacillota</taxon>
        <taxon>Clostridia</taxon>
        <taxon>Candidatus Alectryocaccomicrobium</taxon>
    </lineage>
</organism>
<evidence type="ECO:0000313" key="2">
    <source>
        <dbReference type="Proteomes" id="UP000824140"/>
    </source>
</evidence>
<dbReference type="SUPFAM" id="SSF48452">
    <property type="entry name" value="TPR-like"/>
    <property type="match status" value="1"/>
</dbReference>
<dbReference type="InterPro" id="IPR011990">
    <property type="entry name" value="TPR-like_helical_dom_sf"/>
</dbReference>
<dbReference type="Gene3D" id="1.25.40.10">
    <property type="entry name" value="Tetratricopeptide repeat domain"/>
    <property type="match status" value="1"/>
</dbReference>
<name>A0A9D1G1J2_9FIRM</name>
<reference evidence="1" key="1">
    <citation type="submission" date="2020-10" db="EMBL/GenBank/DDBJ databases">
        <authorList>
            <person name="Gilroy R."/>
        </authorList>
    </citation>
    <scope>NUCLEOTIDE SEQUENCE</scope>
    <source>
        <strain evidence="1">13766</strain>
    </source>
</reference>
<evidence type="ECO:0000313" key="1">
    <source>
        <dbReference type="EMBL" id="HIS92750.1"/>
    </source>
</evidence>
<protein>
    <submittedName>
        <fullName evidence="1">Tetratricopeptide repeat protein</fullName>
    </submittedName>
</protein>
<feature type="non-terminal residue" evidence="1">
    <location>
        <position position="1"/>
    </location>
</feature>
<proteinExistence type="predicted"/>
<dbReference type="EMBL" id="DVJN01000138">
    <property type="protein sequence ID" value="HIS92750.1"/>
    <property type="molecule type" value="Genomic_DNA"/>
</dbReference>